<accession>A0AA38X918</accession>
<organism evidence="6 7">
    <name type="scientific">Cladophialophora chaetospira</name>
    <dbReference type="NCBI Taxonomy" id="386627"/>
    <lineage>
        <taxon>Eukaryota</taxon>
        <taxon>Fungi</taxon>
        <taxon>Dikarya</taxon>
        <taxon>Ascomycota</taxon>
        <taxon>Pezizomycotina</taxon>
        <taxon>Eurotiomycetes</taxon>
        <taxon>Chaetothyriomycetidae</taxon>
        <taxon>Chaetothyriales</taxon>
        <taxon>Herpotrichiellaceae</taxon>
        <taxon>Cladophialophora</taxon>
    </lineage>
</organism>
<dbReference type="PRINTS" id="PR00081">
    <property type="entry name" value="GDHRDH"/>
</dbReference>
<keyword evidence="2 6" id="KW-0560">Oxidoreductase</keyword>
<evidence type="ECO:0000256" key="4">
    <source>
        <dbReference type="ARBA" id="ARBA00048009"/>
    </source>
</evidence>
<evidence type="ECO:0000313" key="6">
    <source>
        <dbReference type="EMBL" id="KAJ9608799.1"/>
    </source>
</evidence>
<dbReference type="EC" id="1.3.1.124" evidence="3"/>
<proteinExistence type="predicted"/>
<reference evidence="6" key="1">
    <citation type="submission" date="2022-10" db="EMBL/GenBank/DDBJ databases">
        <title>Culturing micro-colonial fungi from biological soil crusts in the Mojave desert and describing Neophaeococcomyces mojavensis, and introducing the new genera and species Taxawa tesnikishii.</title>
        <authorList>
            <person name="Kurbessoian T."/>
            <person name="Stajich J.E."/>
        </authorList>
    </citation>
    <scope>NUCLEOTIDE SEQUENCE</scope>
    <source>
        <strain evidence="6">TK_41</strain>
    </source>
</reference>
<dbReference type="Proteomes" id="UP001172673">
    <property type="component" value="Unassembled WGS sequence"/>
</dbReference>
<evidence type="ECO:0000256" key="2">
    <source>
        <dbReference type="ARBA" id="ARBA00023002"/>
    </source>
</evidence>
<evidence type="ECO:0000313" key="7">
    <source>
        <dbReference type="Proteomes" id="UP001172673"/>
    </source>
</evidence>
<dbReference type="Pfam" id="PF13561">
    <property type="entry name" value="adh_short_C2"/>
    <property type="match status" value="1"/>
</dbReference>
<dbReference type="PANTHER" id="PTHR43296:SF2">
    <property type="entry name" value="PEROXISOMAL 2,4-DIENOYL-COA REDUCTASE [(3E)-ENOYL-COA-PRODUCING]"/>
    <property type="match status" value="1"/>
</dbReference>
<protein>
    <recommendedName>
        <fullName evidence="3">2,4-dienoyl-CoA reductase [(3E)-enoyl-CoA-producing]</fullName>
        <ecNumber evidence="3">1.3.1.124</ecNumber>
    </recommendedName>
</protein>
<sequence length="312" mass="33063">MADNERAKYLSSNWRDGIFAGKVVFCTGGAGDICSAQVRALVYLGADACIIGRNVEKTERMARSMAESRPEAKVLGFGAVDVRDYDSLKSAVDRCVKELGGIDFVIAGAAGNFLAPITQLSPKAFRSVIDIDLIGSYHTLKATLSYLERSAAKHRSDGLTTPSKGTGGRIIFVSATLQYRGIPLQTHGCVAKAGIDTLSAQVAIEFGPRGITSNIVAPGPIAETEGVKRLARVEGLDGDLSRIPAGRFGSVKEVADATIFLFADTGSYVNGATVVVDGGSWRTQGVSDSKAFPYPGFLLSRNIDDNAQYTKL</sequence>
<evidence type="ECO:0000256" key="5">
    <source>
        <dbReference type="ARBA" id="ARBA00048340"/>
    </source>
</evidence>
<dbReference type="SUPFAM" id="SSF51735">
    <property type="entry name" value="NAD(P)-binding Rossmann-fold domains"/>
    <property type="match status" value="1"/>
</dbReference>
<gene>
    <name evidence="6" type="primary">SPS19_1</name>
    <name evidence="6" type="ORF">H2200_006570</name>
</gene>
<dbReference type="PANTHER" id="PTHR43296">
    <property type="entry name" value="PEROXISOMAL 2,4-DIENOYL-COA REDUCTASE"/>
    <property type="match status" value="1"/>
</dbReference>
<name>A0AA38X918_9EURO</name>
<dbReference type="InterPro" id="IPR036291">
    <property type="entry name" value="NAD(P)-bd_dom_sf"/>
</dbReference>
<comment type="caution">
    <text evidence="6">The sequence shown here is derived from an EMBL/GenBank/DDBJ whole genome shotgun (WGS) entry which is preliminary data.</text>
</comment>
<dbReference type="GO" id="GO:0008670">
    <property type="term" value="F:2,4-dienoyl-CoA reductase (NADPH) activity"/>
    <property type="evidence" value="ECO:0007669"/>
    <property type="project" value="InterPro"/>
</dbReference>
<dbReference type="AlphaFoldDB" id="A0AA38X918"/>
<dbReference type="Gene3D" id="3.40.50.720">
    <property type="entry name" value="NAD(P)-binding Rossmann-like Domain"/>
    <property type="match status" value="1"/>
</dbReference>
<evidence type="ECO:0000256" key="1">
    <source>
        <dbReference type="ARBA" id="ARBA00022857"/>
    </source>
</evidence>
<keyword evidence="7" id="KW-1185">Reference proteome</keyword>
<evidence type="ECO:0000256" key="3">
    <source>
        <dbReference type="ARBA" id="ARBA00026117"/>
    </source>
</evidence>
<dbReference type="GO" id="GO:0005777">
    <property type="term" value="C:peroxisome"/>
    <property type="evidence" value="ECO:0007669"/>
    <property type="project" value="TreeGrafter"/>
</dbReference>
<comment type="catalytic activity">
    <reaction evidence="5">
        <text>a (2E,4Z)-dienoyl-CoA + NADPH + H(+) = a 4,5-saturated-(3E)-enoyl-CoA + NADP(+)</text>
        <dbReference type="Rhea" id="RHEA:61892"/>
        <dbReference type="ChEBI" id="CHEBI:15378"/>
        <dbReference type="ChEBI" id="CHEBI:57783"/>
        <dbReference type="ChEBI" id="CHEBI:58349"/>
        <dbReference type="ChEBI" id="CHEBI:85099"/>
        <dbReference type="ChEBI" id="CHEBI:85493"/>
        <dbReference type="EC" id="1.3.1.124"/>
    </reaction>
</comment>
<dbReference type="GO" id="GO:0009062">
    <property type="term" value="P:fatty acid catabolic process"/>
    <property type="evidence" value="ECO:0007669"/>
    <property type="project" value="InterPro"/>
</dbReference>
<comment type="catalytic activity">
    <reaction evidence="4">
        <text>a (2E,4E)-dienoyl-CoA + NADPH + H(+) = a 4,5-saturated-(3E)-enoyl-CoA + NADP(+)</text>
        <dbReference type="Rhea" id="RHEA:45912"/>
        <dbReference type="ChEBI" id="CHEBI:15378"/>
        <dbReference type="ChEBI" id="CHEBI:57783"/>
        <dbReference type="ChEBI" id="CHEBI:58349"/>
        <dbReference type="ChEBI" id="CHEBI:85101"/>
        <dbReference type="ChEBI" id="CHEBI:85493"/>
        <dbReference type="EC" id="1.3.1.124"/>
    </reaction>
</comment>
<dbReference type="EMBL" id="JAPDRK010000009">
    <property type="protein sequence ID" value="KAJ9608799.1"/>
    <property type="molecule type" value="Genomic_DNA"/>
</dbReference>
<dbReference type="InterPro" id="IPR045017">
    <property type="entry name" value="DECR2-like"/>
</dbReference>
<keyword evidence="1" id="KW-0521">NADP</keyword>
<dbReference type="InterPro" id="IPR002347">
    <property type="entry name" value="SDR_fam"/>
</dbReference>